<keyword evidence="4" id="KW-0238">DNA-binding</keyword>
<evidence type="ECO:0000256" key="1">
    <source>
        <dbReference type="ARBA" id="ARBA00005384"/>
    </source>
</evidence>
<keyword evidence="8" id="KW-1185">Reference proteome</keyword>
<evidence type="ECO:0000259" key="6">
    <source>
        <dbReference type="PROSITE" id="PS50949"/>
    </source>
</evidence>
<dbReference type="InterPro" id="IPR036388">
    <property type="entry name" value="WH-like_DNA-bd_sf"/>
</dbReference>
<dbReference type="PANTHER" id="PTHR46577">
    <property type="entry name" value="HTH-TYPE TRANSCRIPTIONAL REGULATORY PROTEIN GABR"/>
    <property type="match status" value="1"/>
</dbReference>
<proteinExistence type="inferred from homology"/>
<keyword evidence="3" id="KW-0805">Transcription regulation</keyword>
<dbReference type="Gene3D" id="1.10.10.10">
    <property type="entry name" value="Winged helix-like DNA-binding domain superfamily/Winged helix DNA-binding domain"/>
    <property type="match status" value="1"/>
</dbReference>
<accession>A0A919GD25</accession>
<dbReference type="PANTHER" id="PTHR46577:SF1">
    <property type="entry name" value="HTH-TYPE TRANSCRIPTIONAL REGULATORY PROTEIN GABR"/>
    <property type="match status" value="1"/>
</dbReference>
<comment type="similarity">
    <text evidence="1">In the C-terminal section; belongs to the class-I pyridoxal-phosphate-dependent aminotransferase family.</text>
</comment>
<dbReference type="InterPro" id="IPR051446">
    <property type="entry name" value="HTH_trans_reg/aminotransferase"/>
</dbReference>
<sequence>MAILPASCSSARFVLRILGVAGGPRVVHLGPSGPRSKGGRAVRTNADTERVARLLGAWRRSGAPVGVALRDALAELIDGSYLPTGRRMPGQRDLAAVLGVARGTVVRAYTELAASGRLASRRGSGTYVRGAAGPARPAEGRLSSFGGGRDVVDLSSGALPGSELVGRVMQQVGRQLRAHHLQGTGYHPAGLAELRAALAARCTERGLPTRADQVMVTAGSQQAVWLIATALAGPGTSTLVEEPSYRGALEALAAAGGRVRGVPCTPAGIDLDLLQAAVADADLLYVQTALHNPTGVHTPQPQRRQLAETAARHGTLVIDDQSQADLAWFRSEPLPGLERMADPDRLLIVGTLSKLFWGGLRVGWVRGPREIVGRLAELRGSVDLGGPVTDQLAALHLLPHADRQRELRRAFLLRQFEDTREILRTVLPGWRWDTPAGGSGIWTDTGRDAVVLAQRALARGIRLTAGPAFSPHGGHRTFVRLPVWQPQGRFAGAARVIADLAG</sequence>
<dbReference type="GO" id="GO:0030170">
    <property type="term" value="F:pyridoxal phosphate binding"/>
    <property type="evidence" value="ECO:0007669"/>
    <property type="project" value="InterPro"/>
</dbReference>
<dbReference type="InterPro" id="IPR015421">
    <property type="entry name" value="PyrdxlP-dep_Trfase_major"/>
</dbReference>
<evidence type="ECO:0000256" key="2">
    <source>
        <dbReference type="ARBA" id="ARBA00022898"/>
    </source>
</evidence>
<name>A0A919GD25_9ACTN</name>
<dbReference type="Proteomes" id="UP000603708">
    <property type="component" value="Unassembled WGS sequence"/>
</dbReference>
<keyword evidence="2" id="KW-0663">Pyridoxal phosphate</keyword>
<gene>
    <name evidence="7" type="ORF">GCM10018793_41610</name>
</gene>
<feature type="domain" description="HTH gntR-type" evidence="6">
    <location>
        <begin position="63"/>
        <end position="131"/>
    </location>
</feature>
<dbReference type="InterPro" id="IPR000524">
    <property type="entry name" value="Tscrpt_reg_HTH_GntR"/>
</dbReference>
<dbReference type="Gene3D" id="3.40.640.10">
    <property type="entry name" value="Type I PLP-dependent aspartate aminotransferase-like (Major domain)"/>
    <property type="match status" value="1"/>
</dbReference>
<evidence type="ECO:0000256" key="5">
    <source>
        <dbReference type="ARBA" id="ARBA00023163"/>
    </source>
</evidence>
<protein>
    <submittedName>
        <fullName evidence="7">GntR family transcriptional regulator</fullName>
    </submittedName>
</protein>
<dbReference type="GO" id="GO:0003700">
    <property type="term" value="F:DNA-binding transcription factor activity"/>
    <property type="evidence" value="ECO:0007669"/>
    <property type="project" value="InterPro"/>
</dbReference>
<dbReference type="GO" id="GO:0003677">
    <property type="term" value="F:DNA binding"/>
    <property type="evidence" value="ECO:0007669"/>
    <property type="project" value="UniProtKB-KW"/>
</dbReference>
<dbReference type="PROSITE" id="PS50949">
    <property type="entry name" value="HTH_GNTR"/>
    <property type="match status" value="1"/>
</dbReference>
<dbReference type="InterPro" id="IPR004839">
    <property type="entry name" value="Aminotransferase_I/II_large"/>
</dbReference>
<dbReference type="Pfam" id="PF00392">
    <property type="entry name" value="GntR"/>
    <property type="match status" value="1"/>
</dbReference>
<dbReference type="Gene3D" id="3.90.1150.10">
    <property type="entry name" value="Aspartate Aminotransferase, domain 1"/>
    <property type="match status" value="1"/>
</dbReference>
<evidence type="ECO:0000313" key="7">
    <source>
        <dbReference type="EMBL" id="GHH82249.1"/>
    </source>
</evidence>
<dbReference type="CDD" id="cd00609">
    <property type="entry name" value="AAT_like"/>
    <property type="match status" value="1"/>
</dbReference>
<evidence type="ECO:0000256" key="3">
    <source>
        <dbReference type="ARBA" id="ARBA00023015"/>
    </source>
</evidence>
<reference evidence="7" key="2">
    <citation type="submission" date="2020-09" db="EMBL/GenBank/DDBJ databases">
        <authorList>
            <person name="Sun Q."/>
            <person name="Ohkuma M."/>
        </authorList>
    </citation>
    <scope>NUCLEOTIDE SEQUENCE</scope>
    <source>
        <strain evidence="7">JCM 5069</strain>
    </source>
</reference>
<comment type="caution">
    <text evidence="7">The sequence shown here is derived from an EMBL/GenBank/DDBJ whole genome shotgun (WGS) entry which is preliminary data.</text>
</comment>
<evidence type="ECO:0000313" key="8">
    <source>
        <dbReference type="Proteomes" id="UP000603708"/>
    </source>
</evidence>
<dbReference type="Pfam" id="PF00155">
    <property type="entry name" value="Aminotran_1_2"/>
    <property type="match status" value="1"/>
</dbReference>
<dbReference type="SMART" id="SM00345">
    <property type="entry name" value="HTH_GNTR"/>
    <property type="match status" value="1"/>
</dbReference>
<dbReference type="SUPFAM" id="SSF46785">
    <property type="entry name" value="Winged helix' DNA-binding domain"/>
    <property type="match status" value="1"/>
</dbReference>
<organism evidence="7 8">
    <name type="scientific">Streptomyces sulfonofaciens</name>
    <dbReference type="NCBI Taxonomy" id="68272"/>
    <lineage>
        <taxon>Bacteria</taxon>
        <taxon>Bacillati</taxon>
        <taxon>Actinomycetota</taxon>
        <taxon>Actinomycetes</taxon>
        <taxon>Kitasatosporales</taxon>
        <taxon>Streptomycetaceae</taxon>
        <taxon>Streptomyces</taxon>
    </lineage>
</organism>
<dbReference type="SUPFAM" id="SSF53383">
    <property type="entry name" value="PLP-dependent transferases"/>
    <property type="match status" value="1"/>
</dbReference>
<dbReference type="InterPro" id="IPR015422">
    <property type="entry name" value="PyrdxlP-dep_Trfase_small"/>
</dbReference>
<keyword evidence="5" id="KW-0804">Transcription</keyword>
<dbReference type="InterPro" id="IPR015424">
    <property type="entry name" value="PyrdxlP-dep_Trfase"/>
</dbReference>
<dbReference type="InterPro" id="IPR036390">
    <property type="entry name" value="WH_DNA-bd_sf"/>
</dbReference>
<dbReference type="CDD" id="cd07377">
    <property type="entry name" value="WHTH_GntR"/>
    <property type="match status" value="1"/>
</dbReference>
<reference evidence="7" key="1">
    <citation type="journal article" date="2014" name="Int. J. Syst. Evol. Microbiol.">
        <title>Complete genome sequence of Corynebacterium casei LMG S-19264T (=DSM 44701T), isolated from a smear-ripened cheese.</title>
        <authorList>
            <consortium name="US DOE Joint Genome Institute (JGI-PGF)"/>
            <person name="Walter F."/>
            <person name="Albersmeier A."/>
            <person name="Kalinowski J."/>
            <person name="Ruckert C."/>
        </authorList>
    </citation>
    <scope>NUCLEOTIDE SEQUENCE</scope>
    <source>
        <strain evidence="7">JCM 5069</strain>
    </source>
</reference>
<dbReference type="AlphaFoldDB" id="A0A919GD25"/>
<evidence type="ECO:0000256" key="4">
    <source>
        <dbReference type="ARBA" id="ARBA00023125"/>
    </source>
</evidence>
<dbReference type="EMBL" id="BNCD01000012">
    <property type="protein sequence ID" value="GHH82249.1"/>
    <property type="molecule type" value="Genomic_DNA"/>
</dbReference>